<accession>A0ABQ5J779</accession>
<dbReference type="Proteomes" id="UP001151760">
    <property type="component" value="Unassembled WGS sequence"/>
</dbReference>
<dbReference type="EMBL" id="BQNB010021628">
    <property type="protein sequence ID" value="GJU08392.1"/>
    <property type="molecule type" value="Genomic_DNA"/>
</dbReference>
<reference evidence="1" key="1">
    <citation type="journal article" date="2022" name="Int. J. Mol. Sci.">
        <title>Draft Genome of Tanacetum Coccineum: Genomic Comparison of Closely Related Tanacetum-Family Plants.</title>
        <authorList>
            <person name="Yamashiro T."/>
            <person name="Shiraishi A."/>
            <person name="Nakayama K."/>
            <person name="Satake H."/>
        </authorList>
    </citation>
    <scope>NUCLEOTIDE SEQUENCE</scope>
</reference>
<reference evidence="1" key="2">
    <citation type="submission" date="2022-01" db="EMBL/GenBank/DDBJ databases">
        <authorList>
            <person name="Yamashiro T."/>
            <person name="Shiraishi A."/>
            <person name="Satake H."/>
            <person name="Nakayama K."/>
        </authorList>
    </citation>
    <scope>NUCLEOTIDE SEQUENCE</scope>
</reference>
<evidence type="ECO:0000313" key="1">
    <source>
        <dbReference type="EMBL" id="GJU08392.1"/>
    </source>
</evidence>
<keyword evidence="2" id="KW-1185">Reference proteome</keyword>
<gene>
    <name evidence="1" type="ORF">Tco_1124822</name>
</gene>
<sequence>MSVSNQALLPLSTVNSSLPDLTSKRFPLA</sequence>
<proteinExistence type="predicted"/>
<feature type="non-terminal residue" evidence="1">
    <location>
        <position position="29"/>
    </location>
</feature>
<comment type="caution">
    <text evidence="1">The sequence shown here is derived from an EMBL/GenBank/DDBJ whole genome shotgun (WGS) entry which is preliminary data.</text>
</comment>
<evidence type="ECO:0000313" key="2">
    <source>
        <dbReference type="Proteomes" id="UP001151760"/>
    </source>
</evidence>
<organism evidence="1 2">
    <name type="scientific">Tanacetum coccineum</name>
    <dbReference type="NCBI Taxonomy" id="301880"/>
    <lineage>
        <taxon>Eukaryota</taxon>
        <taxon>Viridiplantae</taxon>
        <taxon>Streptophyta</taxon>
        <taxon>Embryophyta</taxon>
        <taxon>Tracheophyta</taxon>
        <taxon>Spermatophyta</taxon>
        <taxon>Magnoliopsida</taxon>
        <taxon>eudicotyledons</taxon>
        <taxon>Gunneridae</taxon>
        <taxon>Pentapetalae</taxon>
        <taxon>asterids</taxon>
        <taxon>campanulids</taxon>
        <taxon>Asterales</taxon>
        <taxon>Asteraceae</taxon>
        <taxon>Asteroideae</taxon>
        <taxon>Anthemideae</taxon>
        <taxon>Anthemidinae</taxon>
        <taxon>Tanacetum</taxon>
    </lineage>
</organism>
<protein>
    <submittedName>
        <fullName evidence="1">Uncharacterized protein</fullName>
    </submittedName>
</protein>
<name>A0ABQ5J779_9ASTR</name>